<reference evidence="1 2" key="1">
    <citation type="journal article" date="2018" name="Arch. Microbiol.">
        <title>New insights into the metabolic potential of the phototrophic purple bacterium Rhodopila globiformis DSM 161(T) from its draft genome sequence and evidence for a vanadium-dependent nitrogenase.</title>
        <authorList>
            <person name="Imhoff J.F."/>
            <person name="Rahn T."/>
            <person name="Kunzel S."/>
            <person name="Neulinger S.C."/>
        </authorList>
    </citation>
    <scope>NUCLEOTIDE SEQUENCE [LARGE SCALE GENOMIC DNA]</scope>
    <source>
        <strain evidence="1 2">DSM 16996</strain>
    </source>
</reference>
<dbReference type="EMBL" id="NHSJ01000082">
    <property type="protein sequence ID" value="PPQ30264.1"/>
    <property type="molecule type" value="Genomic_DNA"/>
</dbReference>
<dbReference type="Proteomes" id="UP000239089">
    <property type="component" value="Unassembled WGS sequence"/>
</dbReference>
<evidence type="ECO:0000313" key="1">
    <source>
        <dbReference type="EMBL" id="PPQ30264.1"/>
    </source>
</evidence>
<accession>A0A2S6N6M8</accession>
<organism evidence="1 2">
    <name type="scientific">Rhodoblastus sphagnicola</name>
    <dbReference type="NCBI Taxonomy" id="333368"/>
    <lineage>
        <taxon>Bacteria</taxon>
        <taxon>Pseudomonadati</taxon>
        <taxon>Pseudomonadota</taxon>
        <taxon>Alphaproteobacteria</taxon>
        <taxon>Hyphomicrobiales</taxon>
        <taxon>Rhodoblastaceae</taxon>
        <taxon>Rhodoblastus</taxon>
    </lineage>
</organism>
<dbReference type="RefSeq" id="WP_104508307.1">
    <property type="nucleotide sequence ID" value="NZ_JACIGC010000004.1"/>
</dbReference>
<dbReference type="AlphaFoldDB" id="A0A2S6N6M8"/>
<gene>
    <name evidence="1" type="ORF">CCR94_13155</name>
</gene>
<keyword evidence="2" id="KW-1185">Reference proteome</keyword>
<comment type="caution">
    <text evidence="1">The sequence shown here is derived from an EMBL/GenBank/DDBJ whole genome shotgun (WGS) entry which is preliminary data.</text>
</comment>
<protein>
    <submittedName>
        <fullName evidence="1">Uncharacterized protein</fullName>
    </submittedName>
</protein>
<sequence>MRESIEITRKRSETCRFSREIIKNLHGFIGKTQLLIEFQACDAASKAFARANAALTGRDLKWKDKPVSTGSALRPEAGLRHEAA</sequence>
<name>A0A2S6N6M8_9HYPH</name>
<evidence type="ECO:0000313" key="2">
    <source>
        <dbReference type="Proteomes" id="UP000239089"/>
    </source>
</evidence>
<proteinExistence type="predicted"/>